<dbReference type="AlphaFoldDB" id="A0A4Y1WVI0"/>
<evidence type="ECO:0000259" key="1">
    <source>
        <dbReference type="Pfam" id="PF12728"/>
    </source>
</evidence>
<dbReference type="PANTHER" id="PTHR34585:SF22">
    <property type="entry name" value="HELIX-TURN-HELIX DOMAIN-CONTAINING PROTEIN"/>
    <property type="match status" value="1"/>
</dbReference>
<dbReference type="SUPFAM" id="SSF46955">
    <property type="entry name" value="Putative DNA-binding domain"/>
    <property type="match status" value="1"/>
</dbReference>
<keyword evidence="3" id="KW-1185">Reference proteome</keyword>
<proteinExistence type="predicted"/>
<dbReference type="InterPro" id="IPR041657">
    <property type="entry name" value="HTH_17"/>
</dbReference>
<dbReference type="PANTHER" id="PTHR34585">
    <property type="match status" value="1"/>
</dbReference>
<dbReference type="Pfam" id="PF12728">
    <property type="entry name" value="HTH_17"/>
    <property type="match status" value="1"/>
</dbReference>
<accession>A0A4Y1WVI0</accession>
<feature type="domain" description="Helix-turn-helix" evidence="1">
    <location>
        <begin position="1"/>
        <end position="48"/>
    </location>
</feature>
<reference evidence="3" key="1">
    <citation type="submission" date="2019-06" db="EMBL/GenBank/DDBJ databases">
        <title>Alistipes onderdonkii subsp. vulgaris subsp. nov., Alistipes dispar sp. nov. and Alistipes communis sp. nov., isolated from human faeces, and creation of Alistipes onderdonkii subsp. onderdonkii subsp. nov.</title>
        <authorList>
            <person name="Sakamoto M."/>
            <person name="Ikeyama N."/>
            <person name="Ogata Y."/>
            <person name="Suda W."/>
            <person name="Iino T."/>
            <person name="Hattori M."/>
            <person name="Ohkuma M."/>
        </authorList>
    </citation>
    <scope>NUCLEOTIDE SEQUENCE [LARGE SCALE GENOMIC DNA]</scope>
    <source>
        <strain evidence="3">5CBH24</strain>
    </source>
</reference>
<evidence type="ECO:0000313" key="3">
    <source>
        <dbReference type="Proteomes" id="UP000318946"/>
    </source>
</evidence>
<name>A0A4Y1WVI0_9BACT</name>
<dbReference type="Gene3D" id="1.10.1660.10">
    <property type="match status" value="1"/>
</dbReference>
<dbReference type="EMBL" id="AP019735">
    <property type="protein sequence ID" value="BBL04246.1"/>
    <property type="molecule type" value="Genomic_DNA"/>
</dbReference>
<gene>
    <name evidence="2" type="ORF">A5CBH24_15590</name>
</gene>
<dbReference type="KEGG" id="acou:A5CBH24_15590"/>
<dbReference type="InterPro" id="IPR009061">
    <property type="entry name" value="DNA-bd_dom_put_sf"/>
</dbReference>
<dbReference type="OrthoDB" id="1002069at2"/>
<dbReference type="Proteomes" id="UP000318946">
    <property type="component" value="Chromosome"/>
</dbReference>
<dbReference type="RefSeq" id="WP_141412741.1">
    <property type="nucleotide sequence ID" value="NZ_AP019735.1"/>
</dbReference>
<sequence>MTSDEVCKALSLSKRALQHYRTTGVIPYSSLGNRIVFREADIARILQANFIPAEKR</sequence>
<organism evidence="2 3">
    <name type="scientific">Alistipes communis</name>
    <dbReference type="NCBI Taxonomy" id="2585118"/>
    <lineage>
        <taxon>Bacteria</taxon>
        <taxon>Pseudomonadati</taxon>
        <taxon>Bacteroidota</taxon>
        <taxon>Bacteroidia</taxon>
        <taxon>Bacteroidales</taxon>
        <taxon>Rikenellaceae</taxon>
        <taxon>Alistipes</taxon>
    </lineage>
</organism>
<dbReference type="GeneID" id="78343420"/>
<protein>
    <recommendedName>
        <fullName evidence="1">Helix-turn-helix domain-containing protein</fullName>
    </recommendedName>
</protein>
<evidence type="ECO:0000313" key="2">
    <source>
        <dbReference type="EMBL" id="BBL04246.1"/>
    </source>
</evidence>